<sequence>MTESTSLETNVTTVEKISDEIETQREEIKAKLGLDDQAFDILIKDTIIASFAELSIRIKADDPIFAVILSQKKVMNYYTHIIAEALKATPREIGNVIDQKAEDISSLAAKIGEALDEFHTEFLTDLQSKSLEINNSIITSFDKFIDKKIEDFKNALNQAKPTTIQTTNDKQTNIVLLVFLLILGIINTGLVSYIAFIKNNDQSKEIAYQKGLLDGFQKTRKELSAKDADKVEKIIIESIDRKLKEE</sequence>
<dbReference type="Proteomes" id="UP001155500">
    <property type="component" value="Unassembled WGS sequence"/>
</dbReference>
<reference evidence="2" key="1">
    <citation type="submission" date="2016-03" db="EMBL/GenBank/DDBJ databases">
        <title>Co-evolution between Pasteurellaceae and their hosts.</title>
        <authorList>
            <person name="Hansen M.J."/>
            <person name="Bojesen A.M."/>
            <person name="Planet P."/>
        </authorList>
    </citation>
    <scope>NUCLEOTIDE SEQUENCE</scope>
    <source>
        <strain evidence="2">146/S8/89</strain>
    </source>
</reference>
<dbReference type="RefSeq" id="WP_279573841.1">
    <property type="nucleotide sequence ID" value="NZ_LWID01000002.1"/>
</dbReference>
<dbReference type="EMBL" id="LWID01000002">
    <property type="protein sequence ID" value="MDG6896398.1"/>
    <property type="molecule type" value="Genomic_DNA"/>
</dbReference>
<accession>A0A9X4SMQ7</accession>
<protein>
    <submittedName>
        <fullName evidence="2">Uncharacterized protein</fullName>
    </submittedName>
</protein>
<keyword evidence="3" id="KW-1185">Reference proteome</keyword>
<gene>
    <name evidence="2" type="ORF">A6A20_12410</name>
</gene>
<keyword evidence="1" id="KW-1133">Transmembrane helix</keyword>
<evidence type="ECO:0000313" key="2">
    <source>
        <dbReference type="EMBL" id="MDG6896398.1"/>
    </source>
</evidence>
<proteinExistence type="predicted"/>
<name>A0A9X4SMQ7_9PAST</name>
<comment type="caution">
    <text evidence="2">The sequence shown here is derived from an EMBL/GenBank/DDBJ whole genome shotgun (WGS) entry which is preliminary data.</text>
</comment>
<keyword evidence="1" id="KW-0812">Transmembrane</keyword>
<evidence type="ECO:0000313" key="3">
    <source>
        <dbReference type="Proteomes" id="UP001155500"/>
    </source>
</evidence>
<dbReference type="AlphaFoldDB" id="A0A9X4SMQ7"/>
<evidence type="ECO:0000256" key="1">
    <source>
        <dbReference type="SAM" id="Phobius"/>
    </source>
</evidence>
<keyword evidence="1" id="KW-0472">Membrane</keyword>
<organism evidence="2 3">
    <name type="scientific">Volucribacter amazonae</name>
    <dbReference type="NCBI Taxonomy" id="256731"/>
    <lineage>
        <taxon>Bacteria</taxon>
        <taxon>Pseudomonadati</taxon>
        <taxon>Pseudomonadota</taxon>
        <taxon>Gammaproteobacteria</taxon>
        <taxon>Pasteurellales</taxon>
        <taxon>Pasteurellaceae</taxon>
        <taxon>Volucribacter</taxon>
    </lineage>
</organism>
<feature type="transmembrane region" description="Helical" evidence="1">
    <location>
        <begin position="174"/>
        <end position="196"/>
    </location>
</feature>